<reference evidence="1" key="1">
    <citation type="submission" date="2023-03" db="UniProtKB">
        <authorList>
            <consortium name="EnsemblPlants"/>
        </authorList>
    </citation>
    <scope>IDENTIFICATION</scope>
</reference>
<organism evidence="1">
    <name type="scientific">Cucumis melo</name>
    <name type="common">Muskmelon</name>
    <dbReference type="NCBI Taxonomy" id="3656"/>
    <lineage>
        <taxon>Eukaryota</taxon>
        <taxon>Viridiplantae</taxon>
        <taxon>Streptophyta</taxon>
        <taxon>Embryophyta</taxon>
        <taxon>Tracheophyta</taxon>
        <taxon>Spermatophyta</taxon>
        <taxon>Magnoliopsida</taxon>
        <taxon>eudicotyledons</taxon>
        <taxon>Gunneridae</taxon>
        <taxon>Pentapetalae</taxon>
        <taxon>rosids</taxon>
        <taxon>fabids</taxon>
        <taxon>Cucurbitales</taxon>
        <taxon>Cucurbitaceae</taxon>
        <taxon>Benincaseae</taxon>
        <taxon>Cucumis</taxon>
    </lineage>
</organism>
<sequence length="84" mass="9448">MVKSANILSMTPRIGIQKDSNVSIQPSTPSRTLNLEERPGLLPYRKYTSYKGKNIASQISTQCCNHLNTLAIHLLYLIKPIYNS</sequence>
<dbReference type="EnsemblPlants" id="MELO3C033611.2.1">
    <property type="protein sequence ID" value="MELO3C033611.2.1"/>
    <property type="gene ID" value="MELO3C033611.2"/>
</dbReference>
<evidence type="ECO:0000313" key="1">
    <source>
        <dbReference type="EnsemblPlants" id="MELO3C033611.2.1"/>
    </source>
</evidence>
<proteinExistence type="predicted"/>
<name>A0A9I9EGU3_CUCME</name>
<dbReference type="Gramene" id="MELO3C033611.2.1">
    <property type="protein sequence ID" value="MELO3C033611.2.1"/>
    <property type="gene ID" value="MELO3C033611.2"/>
</dbReference>
<dbReference type="AlphaFoldDB" id="A0A9I9EGU3"/>
<accession>A0A9I9EGU3</accession>
<protein>
    <submittedName>
        <fullName evidence="1">Uncharacterized protein</fullName>
    </submittedName>
</protein>